<evidence type="ECO:0000313" key="2">
    <source>
        <dbReference type="WBParaSite" id="nRc.2.0.1.t48070-RA"/>
    </source>
</evidence>
<sequence>MELWNEEQVLLMTRDEVVGLSEWVKRLAQNSIFCSTEFDKRQESVKFQLEELWELTQKEKQRSEDMAKSASDLTKSCGMMIEDLKNEIGHHSTDNDDGLDHVTFISQEENLTLLNGNSLKVKKVTSSHRTIGLL</sequence>
<reference evidence="2" key="1">
    <citation type="submission" date="2022-11" db="UniProtKB">
        <authorList>
            <consortium name="WormBaseParasite"/>
        </authorList>
    </citation>
    <scope>IDENTIFICATION</scope>
</reference>
<accession>A0A915LAB9</accession>
<dbReference type="WBParaSite" id="nRc.2.0.1.t48070-RA">
    <property type="protein sequence ID" value="nRc.2.0.1.t48070-RA"/>
    <property type="gene ID" value="nRc.2.0.1.g48070"/>
</dbReference>
<protein>
    <submittedName>
        <fullName evidence="2">Uncharacterized protein</fullName>
    </submittedName>
</protein>
<evidence type="ECO:0000313" key="1">
    <source>
        <dbReference type="Proteomes" id="UP000887565"/>
    </source>
</evidence>
<dbReference type="AlphaFoldDB" id="A0A915LAB9"/>
<organism evidence="1 2">
    <name type="scientific">Romanomermis culicivorax</name>
    <name type="common">Nematode worm</name>
    <dbReference type="NCBI Taxonomy" id="13658"/>
    <lineage>
        <taxon>Eukaryota</taxon>
        <taxon>Metazoa</taxon>
        <taxon>Ecdysozoa</taxon>
        <taxon>Nematoda</taxon>
        <taxon>Enoplea</taxon>
        <taxon>Dorylaimia</taxon>
        <taxon>Mermithida</taxon>
        <taxon>Mermithoidea</taxon>
        <taxon>Mermithidae</taxon>
        <taxon>Romanomermis</taxon>
    </lineage>
</organism>
<keyword evidence="1" id="KW-1185">Reference proteome</keyword>
<dbReference type="Proteomes" id="UP000887565">
    <property type="component" value="Unplaced"/>
</dbReference>
<name>A0A915LAB9_ROMCU</name>
<proteinExistence type="predicted"/>